<gene>
    <name evidence="1" type="ORF">BDN72DRAFT_771192</name>
</gene>
<dbReference type="EMBL" id="ML208384">
    <property type="protein sequence ID" value="TFK67116.1"/>
    <property type="molecule type" value="Genomic_DNA"/>
</dbReference>
<accession>A0ACD3AN23</accession>
<proteinExistence type="predicted"/>
<evidence type="ECO:0000313" key="2">
    <source>
        <dbReference type="Proteomes" id="UP000308600"/>
    </source>
</evidence>
<feature type="non-terminal residue" evidence="1">
    <location>
        <position position="1"/>
    </location>
</feature>
<dbReference type="Proteomes" id="UP000308600">
    <property type="component" value="Unassembled WGS sequence"/>
</dbReference>
<sequence length="122" mass="13680">QTVVVPILAMNRAKWIWGEDAAEFRPERWASVPEAAMAIPGIWGNMLSFLGGPRACIGYKFSLVETKALLFTLIRSFEFELAVPVEDLTKRSTIVQRPVLKSDPEGHSQLPLLIKPVSQSWM</sequence>
<protein>
    <submittedName>
        <fullName evidence="1">Cytochrome P450</fullName>
    </submittedName>
</protein>
<organism evidence="1 2">
    <name type="scientific">Pluteus cervinus</name>
    <dbReference type="NCBI Taxonomy" id="181527"/>
    <lineage>
        <taxon>Eukaryota</taxon>
        <taxon>Fungi</taxon>
        <taxon>Dikarya</taxon>
        <taxon>Basidiomycota</taxon>
        <taxon>Agaricomycotina</taxon>
        <taxon>Agaricomycetes</taxon>
        <taxon>Agaricomycetidae</taxon>
        <taxon>Agaricales</taxon>
        <taxon>Pluteineae</taxon>
        <taxon>Pluteaceae</taxon>
        <taxon>Pluteus</taxon>
    </lineage>
</organism>
<name>A0ACD3AN23_9AGAR</name>
<keyword evidence="2" id="KW-1185">Reference proteome</keyword>
<evidence type="ECO:0000313" key="1">
    <source>
        <dbReference type="EMBL" id="TFK67116.1"/>
    </source>
</evidence>
<reference evidence="1 2" key="1">
    <citation type="journal article" date="2019" name="Nat. Ecol. Evol.">
        <title>Megaphylogeny resolves global patterns of mushroom evolution.</title>
        <authorList>
            <person name="Varga T."/>
            <person name="Krizsan K."/>
            <person name="Foldi C."/>
            <person name="Dima B."/>
            <person name="Sanchez-Garcia M."/>
            <person name="Sanchez-Ramirez S."/>
            <person name="Szollosi G.J."/>
            <person name="Szarkandi J.G."/>
            <person name="Papp V."/>
            <person name="Albert L."/>
            <person name="Andreopoulos W."/>
            <person name="Angelini C."/>
            <person name="Antonin V."/>
            <person name="Barry K.W."/>
            <person name="Bougher N.L."/>
            <person name="Buchanan P."/>
            <person name="Buyck B."/>
            <person name="Bense V."/>
            <person name="Catcheside P."/>
            <person name="Chovatia M."/>
            <person name="Cooper J."/>
            <person name="Damon W."/>
            <person name="Desjardin D."/>
            <person name="Finy P."/>
            <person name="Geml J."/>
            <person name="Haridas S."/>
            <person name="Hughes K."/>
            <person name="Justo A."/>
            <person name="Karasinski D."/>
            <person name="Kautmanova I."/>
            <person name="Kiss B."/>
            <person name="Kocsube S."/>
            <person name="Kotiranta H."/>
            <person name="LaButti K.M."/>
            <person name="Lechner B.E."/>
            <person name="Liimatainen K."/>
            <person name="Lipzen A."/>
            <person name="Lukacs Z."/>
            <person name="Mihaltcheva S."/>
            <person name="Morgado L.N."/>
            <person name="Niskanen T."/>
            <person name="Noordeloos M.E."/>
            <person name="Ohm R.A."/>
            <person name="Ortiz-Santana B."/>
            <person name="Ovrebo C."/>
            <person name="Racz N."/>
            <person name="Riley R."/>
            <person name="Savchenko A."/>
            <person name="Shiryaev A."/>
            <person name="Soop K."/>
            <person name="Spirin V."/>
            <person name="Szebenyi C."/>
            <person name="Tomsovsky M."/>
            <person name="Tulloss R.E."/>
            <person name="Uehling J."/>
            <person name="Grigoriev I.V."/>
            <person name="Vagvolgyi C."/>
            <person name="Papp T."/>
            <person name="Martin F.M."/>
            <person name="Miettinen O."/>
            <person name="Hibbett D.S."/>
            <person name="Nagy L.G."/>
        </authorList>
    </citation>
    <scope>NUCLEOTIDE SEQUENCE [LARGE SCALE GENOMIC DNA]</scope>
    <source>
        <strain evidence="1 2">NL-1719</strain>
    </source>
</reference>